<gene>
    <name evidence="1" type="ORF">GPUH_LOCUS10430</name>
</gene>
<name>A0A183DNY9_9BILA</name>
<dbReference type="EMBL" id="UYRT01077971">
    <property type="protein sequence ID" value="VDN17432.1"/>
    <property type="molecule type" value="Genomic_DNA"/>
</dbReference>
<dbReference type="AlphaFoldDB" id="A0A183DNY9"/>
<accession>A0A183DNY9</accession>
<dbReference type="WBParaSite" id="GPUH_0001044301-mRNA-1">
    <property type="protein sequence ID" value="GPUH_0001044301-mRNA-1"/>
    <property type="gene ID" value="GPUH_0001044301"/>
</dbReference>
<dbReference type="Proteomes" id="UP000271098">
    <property type="component" value="Unassembled WGS sequence"/>
</dbReference>
<keyword evidence="2" id="KW-1185">Reference proteome</keyword>
<organism evidence="3">
    <name type="scientific">Gongylonema pulchrum</name>
    <dbReference type="NCBI Taxonomy" id="637853"/>
    <lineage>
        <taxon>Eukaryota</taxon>
        <taxon>Metazoa</taxon>
        <taxon>Ecdysozoa</taxon>
        <taxon>Nematoda</taxon>
        <taxon>Chromadorea</taxon>
        <taxon>Rhabditida</taxon>
        <taxon>Spirurina</taxon>
        <taxon>Spiruromorpha</taxon>
        <taxon>Spiruroidea</taxon>
        <taxon>Gongylonematidae</taxon>
        <taxon>Gongylonema</taxon>
    </lineage>
</organism>
<proteinExistence type="predicted"/>
<evidence type="ECO:0000313" key="2">
    <source>
        <dbReference type="Proteomes" id="UP000271098"/>
    </source>
</evidence>
<dbReference type="OrthoDB" id="5850842at2759"/>
<evidence type="ECO:0000313" key="1">
    <source>
        <dbReference type="EMBL" id="VDN17432.1"/>
    </source>
</evidence>
<sequence length="85" mass="9137">MSRSLVQIGDLVGGGDSKMLSLLRPYYSMVEMGANGNRQAVGSYMHILPDEEYGDKPIYSAGASMGGGIEPAGYKHSYMSRPFGK</sequence>
<protein>
    <submittedName>
        <fullName evidence="3">Ntox11 domain-containing protein</fullName>
    </submittedName>
</protein>
<evidence type="ECO:0000313" key="3">
    <source>
        <dbReference type="WBParaSite" id="GPUH_0001044301-mRNA-1"/>
    </source>
</evidence>
<reference evidence="1 2" key="2">
    <citation type="submission" date="2018-11" db="EMBL/GenBank/DDBJ databases">
        <authorList>
            <consortium name="Pathogen Informatics"/>
        </authorList>
    </citation>
    <scope>NUCLEOTIDE SEQUENCE [LARGE SCALE GENOMIC DNA]</scope>
</reference>
<reference evidence="3" key="1">
    <citation type="submission" date="2016-06" db="UniProtKB">
        <authorList>
            <consortium name="WormBaseParasite"/>
        </authorList>
    </citation>
    <scope>IDENTIFICATION</scope>
</reference>